<sequence>MFHHKWRQRQKQTQQLLTGGSIDTVTRMEPEEPFWGDELTYFASYVQPDYALELPSMEQISGWYPCVAQHAQDTCVGLGWGIIRLLAQRDMIYFDRDKISHEFARPIPQEVCADDANLFSREFCRDAGPKSLDLAGLTMLERFEKCMRLLHPERACDWWSWFRISGVTKTVLDRYDHDDAARQRIWDAHCEWSSNYPSFSEEENFQVILQASLVGGVRV</sequence>
<proteinExistence type="predicted"/>
<dbReference type="EMBL" id="CAJNDS010001112">
    <property type="protein sequence ID" value="CAE7247432.1"/>
    <property type="molecule type" value="Genomic_DNA"/>
</dbReference>
<evidence type="ECO:0000313" key="2">
    <source>
        <dbReference type="EMBL" id="CAE7247432.1"/>
    </source>
</evidence>
<feature type="compositionally biased region" description="Low complexity" evidence="1">
    <location>
        <begin position="11"/>
        <end position="20"/>
    </location>
</feature>
<name>A0A812LPX2_9DINO</name>
<comment type="caution">
    <text evidence="2">The sequence shown here is derived from an EMBL/GenBank/DDBJ whole genome shotgun (WGS) entry which is preliminary data.</text>
</comment>
<reference evidence="2" key="1">
    <citation type="submission" date="2021-02" db="EMBL/GenBank/DDBJ databases">
        <authorList>
            <person name="Dougan E. K."/>
            <person name="Rhodes N."/>
            <person name="Thang M."/>
            <person name="Chan C."/>
        </authorList>
    </citation>
    <scope>NUCLEOTIDE SEQUENCE</scope>
</reference>
<feature type="compositionally biased region" description="Basic residues" evidence="1">
    <location>
        <begin position="1"/>
        <end position="10"/>
    </location>
</feature>
<dbReference type="Proteomes" id="UP000604046">
    <property type="component" value="Unassembled WGS sequence"/>
</dbReference>
<gene>
    <name evidence="2" type="ORF">SNAT2548_LOCUS11849</name>
</gene>
<feature type="region of interest" description="Disordered" evidence="1">
    <location>
        <begin position="1"/>
        <end position="21"/>
    </location>
</feature>
<dbReference type="OrthoDB" id="419355at2759"/>
<protein>
    <submittedName>
        <fullName evidence="2">Uncharacterized protein</fullName>
    </submittedName>
</protein>
<dbReference type="AlphaFoldDB" id="A0A812LPX2"/>
<evidence type="ECO:0000313" key="3">
    <source>
        <dbReference type="Proteomes" id="UP000604046"/>
    </source>
</evidence>
<evidence type="ECO:0000256" key="1">
    <source>
        <dbReference type="SAM" id="MobiDB-lite"/>
    </source>
</evidence>
<organism evidence="2 3">
    <name type="scientific">Symbiodinium natans</name>
    <dbReference type="NCBI Taxonomy" id="878477"/>
    <lineage>
        <taxon>Eukaryota</taxon>
        <taxon>Sar</taxon>
        <taxon>Alveolata</taxon>
        <taxon>Dinophyceae</taxon>
        <taxon>Suessiales</taxon>
        <taxon>Symbiodiniaceae</taxon>
        <taxon>Symbiodinium</taxon>
    </lineage>
</organism>
<accession>A0A812LPX2</accession>
<keyword evidence="3" id="KW-1185">Reference proteome</keyword>